<accession>A0A6F9DPS8</accession>
<dbReference type="NCBIfam" id="NF004231">
    <property type="entry name" value="PRK05679.1"/>
    <property type="match status" value="1"/>
</dbReference>
<comment type="pathway">
    <text evidence="3">Cofactor metabolism; pyridoxal 5'-phosphate salvage; pyridoxal 5'-phosphate from pyridoxamine 5'-phosphate: step 1/1.</text>
</comment>
<dbReference type="PANTHER" id="PTHR10851:SF0">
    <property type="entry name" value="PYRIDOXINE-5'-PHOSPHATE OXIDASE"/>
    <property type="match status" value="1"/>
</dbReference>
<reference evidence="14" key="1">
    <citation type="submission" date="2020-04" db="EMBL/GenBank/DDBJ databases">
        <authorList>
            <person name="Neveu A P."/>
        </authorList>
    </citation>
    <scope>NUCLEOTIDE SEQUENCE</scope>
    <source>
        <tissue evidence="14">Whole embryo</tissue>
    </source>
</reference>
<dbReference type="UniPathway" id="UPA01068">
    <property type="reaction ID" value="UER00304"/>
</dbReference>
<evidence type="ECO:0000256" key="2">
    <source>
        <dbReference type="ARBA" id="ARBA00003691"/>
    </source>
</evidence>
<evidence type="ECO:0000256" key="3">
    <source>
        <dbReference type="ARBA" id="ARBA00004738"/>
    </source>
</evidence>
<dbReference type="Pfam" id="PF10590">
    <property type="entry name" value="PNP_phzG_C"/>
    <property type="match status" value="1"/>
</dbReference>
<feature type="domain" description="Pyridoxamine 5'-phosphate oxidase N-terminal" evidence="12">
    <location>
        <begin position="44"/>
        <end position="166"/>
    </location>
</feature>
<evidence type="ECO:0000256" key="8">
    <source>
        <dbReference type="ARBA" id="ARBA00022630"/>
    </source>
</evidence>
<dbReference type="GO" id="GO:0010181">
    <property type="term" value="F:FMN binding"/>
    <property type="evidence" value="ECO:0007669"/>
    <property type="project" value="InterPro"/>
</dbReference>
<sequence>MSKAHLSDVRAPYKDGDHLNESSLGSKNPLKLFEIWFDIARNTESIKEPNAMTLATVNGEGQPSARMVLLKDFGPNGFVFFTNYRSAKAKDLEMTPYAALVLYWVDLCRSIRIEGSVEKLPVAESEHYFKRRPRASQISAHVSQFQSSSIESRQALEDMAAKIETQYKDKPIPKPEYWGGFTVRPKKMEFWQGQSSRMSDRIVFVRQTNDLKTNWLPGEDGWCFQRLQP</sequence>
<evidence type="ECO:0000313" key="14">
    <source>
        <dbReference type="EMBL" id="CAB3264986.1"/>
    </source>
</evidence>
<comment type="similarity">
    <text evidence="5">Belongs to the pyridoxamine 5'-phosphate oxidase family.</text>
</comment>
<keyword evidence="11" id="KW-0664">Pyridoxine biosynthesis</keyword>
<dbReference type="Gene3D" id="2.30.110.10">
    <property type="entry name" value="Electron Transport, Fmn-binding Protein, Chain A"/>
    <property type="match status" value="1"/>
</dbReference>
<dbReference type="HAMAP" id="MF_01629">
    <property type="entry name" value="PdxH"/>
    <property type="match status" value="1"/>
</dbReference>
<gene>
    <name evidence="14" type="primary">Pnpo-003</name>
</gene>
<evidence type="ECO:0000256" key="1">
    <source>
        <dbReference type="ARBA" id="ARBA00001917"/>
    </source>
</evidence>
<evidence type="ECO:0000256" key="11">
    <source>
        <dbReference type="ARBA" id="ARBA00023096"/>
    </source>
</evidence>
<dbReference type="InterPro" id="IPR019576">
    <property type="entry name" value="Pyridoxamine_oxidase_dimer_C"/>
</dbReference>
<feature type="domain" description="Pyridoxine 5'-phosphate oxidase dimerisation C-terminal" evidence="13">
    <location>
        <begin position="178"/>
        <end position="229"/>
    </location>
</feature>
<evidence type="ECO:0000259" key="13">
    <source>
        <dbReference type="Pfam" id="PF10590"/>
    </source>
</evidence>
<dbReference type="PIRSF" id="PIRSF000190">
    <property type="entry name" value="Pyd_amn-ph_oxd"/>
    <property type="match status" value="1"/>
</dbReference>
<keyword evidence="9" id="KW-0288">FMN</keyword>
<organism evidence="14">
    <name type="scientific">Phallusia mammillata</name>
    <dbReference type="NCBI Taxonomy" id="59560"/>
    <lineage>
        <taxon>Eukaryota</taxon>
        <taxon>Metazoa</taxon>
        <taxon>Chordata</taxon>
        <taxon>Tunicata</taxon>
        <taxon>Ascidiacea</taxon>
        <taxon>Phlebobranchia</taxon>
        <taxon>Ascidiidae</taxon>
        <taxon>Phallusia</taxon>
    </lineage>
</organism>
<keyword evidence="10" id="KW-0560">Oxidoreductase</keyword>
<evidence type="ECO:0000259" key="12">
    <source>
        <dbReference type="Pfam" id="PF01243"/>
    </source>
</evidence>
<evidence type="ECO:0000256" key="4">
    <source>
        <dbReference type="ARBA" id="ARBA00005037"/>
    </source>
</evidence>
<keyword evidence="8" id="KW-0285">Flavoprotein</keyword>
<dbReference type="AlphaFoldDB" id="A0A6F9DPS8"/>
<comment type="function">
    <text evidence="2">Catalyzes the oxidation of either pyridoxine 5'-phosphate (PNP) or pyridoxamine 5'-phosphate (PMP) into pyridoxal 5'-phosphate (PLP).</text>
</comment>
<dbReference type="SUPFAM" id="SSF50475">
    <property type="entry name" value="FMN-binding split barrel"/>
    <property type="match status" value="1"/>
</dbReference>
<dbReference type="InterPro" id="IPR012349">
    <property type="entry name" value="Split_barrel_FMN-bd"/>
</dbReference>
<dbReference type="EC" id="1.4.3.5" evidence="7"/>
<evidence type="ECO:0000256" key="10">
    <source>
        <dbReference type="ARBA" id="ARBA00023002"/>
    </source>
</evidence>
<comment type="subunit">
    <text evidence="6">Homodimer.</text>
</comment>
<dbReference type="InterPro" id="IPR000659">
    <property type="entry name" value="Pyridox_Oxase"/>
</dbReference>
<dbReference type="GO" id="GO:0004733">
    <property type="term" value="F:pyridoxamine phosphate oxidase activity"/>
    <property type="evidence" value="ECO:0007669"/>
    <property type="project" value="UniProtKB-EC"/>
</dbReference>
<dbReference type="FunFam" id="2.30.110.10:FF:000005">
    <property type="entry name" value="NAD(P)H-hydrate epimerase"/>
    <property type="match status" value="1"/>
</dbReference>
<dbReference type="Pfam" id="PF01243">
    <property type="entry name" value="PNPOx_N"/>
    <property type="match status" value="1"/>
</dbReference>
<dbReference type="GO" id="GO:0008615">
    <property type="term" value="P:pyridoxine biosynthetic process"/>
    <property type="evidence" value="ECO:0007669"/>
    <property type="project" value="UniProtKB-KW"/>
</dbReference>
<evidence type="ECO:0000256" key="7">
    <source>
        <dbReference type="ARBA" id="ARBA00012801"/>
    </source>
</evidence>
<protein>
    <recommendedName>
        <fullName evidence="7">pyridoxal 5'-phosphate synthase</fullName>
        <ecNumber evidence="7">1.4.3.5</ecNumber>
    </recommendedName>
</protein>
<evidence type="ECO:0000256" key="9">
    <source>
        <dbReference type="ARBA" id="ARBA00022643"/>
    </source>
</evidence>
<name>A0A6F9DPS8_9ASCI</name>
<proteinExistence type="evidence at transcript level"/>
<dbReference type="PANTHER" id="PTHR10851">
    <property type="entry name" value="PYRIDOXINE-5-PHOSPHATE OXIDASE"/>
    <property type="match status" value="1"/>
</dbReference>
<evidence type="ECO:0000256" key="6">
    <source>
        <dbReference type="ARBA" id="ARBA00011738"/>
    </source>
</evidence>
<dbReference type="NCBIfam" id="TIGR00558">
    <property type="entry name" value="pdxH"/>
    <property type="match status" value="1"/>
</dbReference>
<comment type="pathway">
    <text evidence="4">Cofactor metabolism; pyridoxal 5'-phosphate salvage; pyridoxal 5'-phosphate from pyridoxine 5'-phosphate: step 1/1.</text>
</comment>
<dbReference type="EMBL" id="LR789124">
    <property type="protein sequence ID" value="CAB3264986.1"/>
    <property type="molecule type" value="mRNA"/>
</dbReference>
<evidence type="ECO:0000256" key="5">
    <source>
        <dbReference type="ARBA" id="ARBA00007301"/>
    </source>
</evidence>
<comment type="cofactor">
    <cofactor evidence="1">
        <name>FMN</name>
        <dbReference type="ChEBI" id="CHEBI:58210"/>
    </cofactor>
</comment>
<dbReference type="InterPro" id="IPR011576">
    <property type="entry name" value="Pyridox_Oxase_N"/>
</dbReference>